<evidence type="ECO:0000256" key="1">
    <source>
        <dbReference type="ARBA" id="ARBA00010062"/>
    </source>
</evidence>
<keyword evidence="3" id="KW-0813">Transport</keyword>
<evidence type="ECO:0000256" key="2">
    <source>
        <dbReference type="ARBA" id="ARBA00022729"/>
    </source>
</evidence>
<keyword evidence="2" id="KW-0732">Signal</keyword>
<comment type="caution">
    <text evidence="5">The sequence shown here is derived from an EMBL/GenBank/DDBJ whole genome shotgun (WGS) entry which is preliminary data.</text>
</comment>
<dbReference type="CDD" id="cd06330">
    <property type="entry name" value="PBP1_As_SBP-like"/>
    <property type="match status" value="1"/>
</dbReference>
<dbReference type="PANTHER" id="PTHR30483:SF37">
    <property type="entry name" value="ABC TRANSPORTER SUBSTRATE-BINDING PROTEIN"/>
    <property type="match status" value="1"/>
</dbReference>
<dbReference type="Proteomes" id="UP000024836">
    <property type="component" value="Unassembled WGS sequence"/>
</dbReference>
<evidence type="ECO:0000313" key="5">
    <source>
        <dbReference type="EMBL" id="KCV81664.1"/>
    </source>
</evidence>
<gene>
    <name evidence="5" type="ORF">ATO10_09975</name>
</gene>
<dbReference type="eggNOG" id="COG0683">
    <property type="taxonomic scope" value="Bacteria"/>
</dbReference>
<evidence type="ECO:0000313" key="6">
    <source>
        <dbReference type="Proteomes" id="UP000024836"/>
    </source>
</evidence>
<reference evidence="5 6" key="1">
    <citation type="submission" date="2013-04" db="EMBL/GenBank/DDBJ databases">
        <title>Shimia sp. 22II-S11-Z10 Genome Sequencing.</title>
        <authorList>
            <person name="Lai Q."/>
            <person name="Li G."/>
            <person name="Shao Z."/>
        </authorList>
    </citation>
    <scope>NUCLEOTIDE SEQUENCE [LARGE SCALE GENOMIC DNA]</scope>
    <source>
        <strain evidence="6">22II-S11-Z10</strain>
    </source>
</reference>
<evidence type="ECO:0000259" key="4">
    <source>
        <dbReference type="Pfam" id="PF13458"/>
    </source>
</evidence>
<dbReference type="InterPro" id="IPR051010">
    <property type="entry name" value="BCAA_transport"/>
</dbReference>
<dbReference type="Pfam" id="PF13458">
    <property type="entry name" value="Peripla_BP_6"/>
    <property type="match status" value="1"/>
</dbReference>
<keyword evidence="6" id="KW-1185">Reference proteome</keyword>
<organism evidence="5 6">
    <name type="scientific">Actibacterium atlanticum</name>
    <dbReference type="NCBI Taxonomy" id="1461693"/>
    <lineage>
        <taxon>Bacteria</taxon>
        <taxon>Pseudomonadati</taxon>
        <taxon>Pseudomonadota</taxon>
        <taxon>Alphaproteobacteria</taxon>
        <taxon>Rhodobacterales</taxon>
        <taxon>Roseobacteraceae</taxon>
        <taxon>Actibacterium</taxon>
    </lineage>
</organism>
<dbReference type="SUPFAM" id="SSF53822">
    <property type="entry name" value="Periplasmic binding protein-like I"/>
    <property type="match status" value="1"/>
</dbReference>
<proteinExistence type="inferred from homology"/>
<dbReference type="InterPro" id="IPR028081">
    <property type="entry name" value="Leu-bd"/>
</dbReference>
<accession>A0A058ZJ64</accession>
<protein>
    <submittedName>
        <fullName evidence="5">Branched-chain amino acid ABC transporter periplasmic component-like protein</fullName>
    </submittedName>
</protein>
<dbReference type="AlphaFoldDB" id="A0A058ZJ64"/>
<dbReference type="InterPro" id="IPR028082">
    <property type="entry name" value="Peripla_BP_I"/>
</dbReference>
<comment type="similarity">
    <text evidence="1">Belongs to the leucine-binding protein family.</text>
</comment>
<sequence length="393" mass="43618">MILLLMACPALAQSAPVKVGCLFPLSGSGGLYGRDSTVAIDMAVDWLATQEGYPELQVDVQDSRSKTLRSLQIARRFVEEDSVDFLCGVVSSSVALTVSEYARKSQTFFIGTDHASPTLVGAARHPWYFRVNNDARQSMRAGAKYIAEHYKRGAPLRVAFIGPDYDYGYQSWDDIRRFLDEEGVAYTPVSAYWPKLFDTDYSLYINALMQDAPDILVNAHWGLDLVAFVRQADQLGLFQNMQFMNFDAGGNYEILADLGEDMPEGLILSARHHVNWPDTRHNAQFVKEFYARTGRYPSYAAAGAWSGMIAIATAVRQAGGTRDTAALRLALKHLQLKLPEDPEGFSSRMDPTSHQMLQVQAIGRTLPNPDFAPATMMLGDISVYPPPDIWPAD</sequence>
<evidence type="ECO:0000256" key="3">
    <source>
        <dbReference type="ARBA" id="ARBA00022970"/>
    </source>
</evidence>
<name>A0A058ZJ64_9RHOB</name>
<dbReference type="GO" id="GO:0006865">
    <property type="term" value="P:amino acid transport"/>
    <property type="evidence" value="ECO:0007669"/>
    <property type="project" value="UniProtKB-KW"/>
</dbReference>
<keyword evidence="3" id="KW-0029">Amino-acid transport</keyword>
<dbReference type="EMBL" id="AQQY01000006">
    <property type="protein sequence ID" value="KCV81664.1"/>
    <property type="molecule type" value="Genomic_DNA"/>
</dbReference>
<dbReference type="PATRIC" id="fig|1461693.3.peg.2019"/>
<feature type="domain" description="Leucine-binding protein" evidence="4">
    <location>
        <begin position="16"/>
        <end position="360"/>
    </location>
</feature>
<dbReference type="STRING" id="1461693.ATO10_09975"/>
<dbReference type="Gene3D" id="3.40.50.2300">
    <property type="match status" value="2"/>
</dbReference>
<dbReference type="PANTHER" id="PTHR30483">
    <property type="entry name" value="LEUCINE-SPECIFIC-BINDING PROTEIN"/>
    <property type="match status" value="1"/>
</dbReference>